<evidence type="ECO:0000259" key="8">
    <source>
        <dbReference type="Pfam" id="PF02163"/>
    </source>
</evidence>
<sequence>MIILLFLFIFAPLTILIHEFGHALGAMVMRATHIEMMIGTGKKIFTLTGRKWKLSLHLLYFLGAHTSCERQPYFSKIERIIISSSGPLLNGIVGFFLHYYIPLNHLMIWELFVLFNFWLFLINLIPYRIGGKPSDGYTILQLLKRRD</sequence>
<keyword evidence="10" id="KW-1185">Reference proteome</keyword>
<evidence type="ECO:0000256" key="6">
    <source>
        <dbReference type="ARBA" id="ARBA00023136"/>
    </source>
</evidence>
<protein>
    <recommendedName>
        <fullName evidence="8">Peptidase M50 domain-containing protein</fullName>
    </recommendedName>
</protein>
<feature type="domain" description="Peptidase M50" evidence="8">
    <location>
        <begin position="13"/>
        <end position="99"/>
    </location>
</feature>
<evidence type="ECO:0000256" key="3">
    <source>
        <dbReference type="ARBA" id="ARBA00007931"/>
    </source>
</evidence>
<dbReference type="GO" id="GO:0016020">
    <property type="term" value="C:membrane"/>
    <property type="evidence" value="ECO:0007669"/>
    <property type="project" value="UniProtKB-SubCell"/>
</dbReference>
<feature type="transmembrane region" description="Helical" evidence="7">
    <location>
        <begin position="80"/>
        <end position="101"/>
    </location>
</feature>
<evidence type="ECO:0000256" key="2">
    <source>
        <dbReference type="ARBA" id="ARBA00004141"/>
    </source>
</evidence>
<evidence type="ECO:0000313" key="10">
    <source>
        <dbReference type="Proteomes" id="UP000189761"/>
    </source>
</evidence>
<comment type="cofactor">
    <cofactor evidence="1">
        <name>Zn(2+)</name>
        <dbReference type="ChEBI" id="CHEBI:29105"/>
    </cofactor>
</comment>
<feature type="transmembrane region" description="Helical" evidence="7">
    <location>
        <begin position="107"/>
        <end position="125"/>
    </location>
</feature>
<organism evidence="9 10">
    <name type="scientific">Heyndrickxia oleronia</name>
    <dbReference type="NCBI Taxonomy" id="38875"/>
    <lineage>
        <taxon>Bacteria</taxon>
        <taxon>Bacillati</taxon>
        <taxon>Bacillota</taxon>
        <taxon>Bacilli</taxon>
        <taxon>Bacillales</taxon>
        <taxon>Bacillaceae</taxon>
        <taxon>Heyndrickxia</taxon>
    </lineage>
</organism>
<comment type="caution">
    <text evidence="9">The sequence shown here is derived from an EMBL/GenBank/DDBJ whole genome shotgun (WGS) entry which is preliminary data.</text>
</comment>
<gene>
    <name evidence="9" type="ORF">BWZ43_02195</name>
</gene>
<proteinExistence type="inferred from homology"/>
<keyword evidence="4 7" id="KW-0812">Transmembrane</keyword>
<keyword evidence="6 7" id="KW-0472">Membrane</keyword>
<dbReference type="Proteomes" id="UP000189761">
    <property type="component" value="Unassembled WGS sequence"/>
</dbReference>
<evidence type="ECO:0000256" key="4">
    <source>
        <dbReference type="ARBA" id="ARBA00022692"/>
    </source>
</evidence>
<dbReference type="GO" id="GO:0006508">
    <property type="term" value="P:proteolysis"/>
    <property type="evidence" value="ECO:0007669"/>
    <property type="project" value="InterPro"/>
</dbReference>
<evidence type="ECO:0000256" key="5">
    <source>
        <dbReference type="ARBA" id="ARBA00022989"/>
    </source>
</evidence>
<dbReference type="InterPro" id="IPR008915">
    <property type="entry name" value="Peptidase_M50"/>
</dbReference>
<dbReference type="Pfam" id="PF02163">
    <property type="entry name" value="Peptidase_M50"/>
    <property type="match status" value="1"/>
</dbReference>
<evidence type="ECO:0000256" key="7">
    <source>
        <dbReference type="SAM" id="Phobius"/>
    </source>
</evidence>
<dbReference type="AlphaFoldDB" id="A0A8E2IEJ7"/>
<reference evidence="9 10" key="1">
    <citation type="submission" date="2017-01" db="EMBL/GenBank/DDBJ databases">
        <title>Draft genome sequence of Bacillus oleronius.</title>
        <authorList>
            <person name="Allam M."/>
        </authorList>
    </citation>
    <scope>NUCLEOTIDE SEQUENCE [LARGE SCALE GENOMIC DNA]</scope>
    <source>
        <strain evidence="9 10">DSM 9356</strain>
    </source>
</reference>
<evidence type="ECO:0000256" key="1">
    <source>
        <dbReference type="ARBA" id="ARBA00001947"/>
    </source>
</evidence>
<accession>A0A8E2IEJ7</accession>
<name>A0A8E2IEJ7_9BACI</name>
<evidence type="ECO:0000313" key="9">
    <source>
        <dbReference type="EMBL" id="OOP69958.1"/>
    </source>
</evidence>
<comment type="similarity">
    <text evidence="3">Belongs to the peptidase M50B family.</text>
</comment>
<dbReference type="EMBL" id="MTLA01000024">
    <property type="protein sequence ID" value="OOP69958.1"/>
    <property type="molecule type" value="Genomic_DNA"/>
</dbReference>
<keyword evidence="5 7" id="KW-1133">Transmembrane helix</keyword>
<dbReference type="RefSeq" id="WP_071977177.1">
    <property type="nucleotide sequence ID" value="NZ_CP065424.1"/>
</dbReference>
<comment type="subcellular location">
    <subcellularLocation>
        <location evidence="2">Membrane</location>
        <topology evidence="2">Multi-pass membrane protein</topology>
    </subcellularLocation>
</comment>